<feature type="transmembrane region" description="Helical" evidence="8">
    <location>
        <begin position="28"/>
        <end position="58"/>
    </location>
</feature>
<dbReference type="InterPro" id="IPR050814">
    <property type="entry name" value="Myo-inositol_Transporter"/>
</dbReference>
<dbReference type="PROSITE" id="PS50850">
    <property type="entry name" value="MFS"/>
    <property type="match status" value="1"/>
</dbReference>
<dbReference type="PANTHER" id="PTHR48020">
    <property type="entry name" value="PROTON MYO-INOSITOL COTRANSPORTER"/>
    <property type="match status" value="1"/>
</dbReference>
<keyword evidence="3 7" id="KW-0813">Transport</keyword>
<feature type="transmembrane region" description="Helical" evidence="8">
    <location>
        <begin position="493"/>
        <end position="514"/>
    </location>
</feature>
<evidence type="ECO:0000256" key="4">
    <source>
        <dbReference type="ARBA" id="ARBA00022692"/>
    </source>
</evidence>
<dbReference type="InterPro" id="IPR005829">
    <property type="entry name" value="Sugar_transporter_CS"/>
</dbReference>
<name>A0ABP0U5M9_9BRYO</name>
<dbReference type="CDD" id="cd17360">
    <property type="entry name" value="MFS_HMIT_like"/>
    <property type="match status" value="1"/>
</dbReference>
<feature type="domain" description="Major facilitator superfamily (MFS) profile" evidence="9">
    <location>
        <begin position="33"/>
        <end position="548"/>
    </location>
</feature>
<dbReference type="PANTHER" id="PTHR48020:SF12">
    <property type="entry name" value="PROTON MYO-INOSITOL COTRANSPORTER"/>
    <property type="match status" value="1"/>
</dbReference>
<dbReference type="InterPro" id="IPR003663">
    <property type="entry name" value="Sugar/inositol_transpt"/>
</dbReference>
<evidence type="ECO:0000313" key="11">
    <source>
        <dbReference type="Proteomes" id="UP001497512"/>
    </source>
</evidence>
<evidence type="ECO:0000313" key="10">
    <source>
        <dbReference type="EMBL" id="CAK9210943.1"/>
    </source>
</evidence>
<reference evidence="10" key="1">
    <citation type="submission" date="2024-02" db="EMBL/GenBank/DDBJ databases">
        <authorList>
            <consortium name="ELIXIR-Norway"/>
            <consortium name="Elixir Norway"/>
        </authorList>
    </citation>
    <scope>NUCLEOTIDE SEQUENCE</scope>
</reference>
<dbReference type="InterPro" id="IPR036259">
    <property type="entry name" value="MFS_trans_sf"/>
</dbReference>
<feature type="transmembrane region" description="Helical" evidence="8">
    <location>
        <begin position="455"/>
        <end position="481"/>
    </location>
</feature>
<dbReference type="EMBL" id="OZ019910">
    <property type="protein sequence ID" value="CAK9210943.1"/>
    <property type="molecule type" value="Genomic_DNA"/>
</dbReference>
<comment type="subcellular location">
    <subcellularLocation>
        <location evidence="1">Membrane</location>
        <topology evidence="1">Multi-pass membrane protein</topology>
    </subcellularLocation>
</comment>
<dbReference type="Pfam" id="PF00083">
    <property type="entry name" value="Sugar_tr"/>
    <property type="match status" value="2"/>
</dbReference>
<comment type="similarity">
    <text evidence="2 7">Belongs to the major facilitator superfamily. Sugar transporter (TC 2.A.1.1) family.</text>
</comment>
<feature type="transmembrane region" description="Helical" evidence="8">
    <location>
        <begin position="520"/>
        <end position="544"/>
    </location>
</feature>
<evidence type="ECO:0000256" key="6">
    <source>
        <dbReference type="ARBA" id="ARBA00023136"/>
    </source>
</evidence>
<feature type="transmembrane region" description="Helical" evidence="8">
    <location>
        <begin position="189"/>
        <end position="210"/>
    </location>
</feature>
<evidence type="ECO:0000256" key="2">
    <source>
        <dbReference type="ARBA" id="ARBA00010992"/>
    </source>
</evidence>
<feature type="transmembrane region" description="Helical" evidence="8">
    <location>
        <begin position="131"/>
        <end position="149"/>
    </location>
</feature>
<evidence type="ECO:0000256" key="3">
    <source>
        <dbReference type="ARBA" id="ARBA00022448"/>
    </source>
</evidence>
<evidence type="ECO:0000259" key="9">
    <source>
        <dbReference type="PROSITE" id="PS50850"/>
    </source>
</evidence>
<evidence type="ECO:0000256" key="7">
    <source>
        <dbReference type="RuleBase" id="RU003346"/>
    </source>
</evidence>
<gene>
    <name evidence="10" type="ORF">CSSPTR1EN2_LOCUS10412</name>
</gene>
<dbReference type="PRINTS" id="PR00171">
    <property type="entry name" value="SUGRTRNSPORT"/>
</dbReference>
<dbReference type="SUPFAM" id="SSF103473">
    <property type="entry name" value="MFS general substrate transporter"/>
    <property type="match status" value="1"/>
</dbReference>
<feature type="transmembrane region" description="Helical" evidence="8">
    <location>
        <begin position="161"/>
        <end position="182"/>
    </location>
</feature>
<dbReference type="InterPro" id="IPR020846">
    <property type="entry name" value="MFS_dom"/>
</dbReference>
<dbReference type="PROSITE" id="PS00216">
    <property type="entry name" value="SUGAR_TRANSPORT_1"/>
    <property type="match status" value="1"/>
</dbReference>
<proteinExistence type="inferred from homology"/>
<protein>
    <recommendedName>
        <fullName evidence="9">Major facilitator superfamily (MFS) profile domain-containing protein</fullName>
    </recommendedName>
</protein>
<feature type="transmembrane region" description="Helical" evidence="8">
    <location>
        <begin position="101"/>
        <end position="119"/>
    </location>
</feature>
<dbReference type="Proteomes" id="UP001497512">
    <property type="component" value="Chromosome 18"/>
</dbReference>
<accession>A0ABP0U5M9</accession>
<dbReference type="NCBIfam" id="TIGR00879">
    <property type="entry name" value="SP"/>
    <property type="match status" value="1"/>
</dbReference>
<sequence length="586" mass="63287">MVEVLRRVGWCDECRFRECFLIPSASKYIVFLLALAAGIGGFLFGYDTGVISGALLYIRDDFEEVRKSRILQETIVSMAIAGAALGAGMGGRMNDALGRKSLIWVSDLIFALGAGLMAVAPEPYTLICGRFLVGLGVGAASMTVPLYIAEVSPADKRGALVTFNVLMITTGQFLSYLVNLAFARVPGNWRWMLGVAGLPAILQAVLFVFLPESPRWLVRQKRFSEAAAVLQKIYPTGTGKAEFDEVAAAESEWHEEGNSAKETGFWDILATRERRMALTAGVGIQVFQQLVGINTVMYYSPTIVELAGYASHETVLLLSVLVAGVNALGTIAGILLIDRAGRRQLALVSLSGVIVALWLLSAAFYLTSLTSPDISWAPDLAKSGMVCPAFPTPENRTLFPYPATCLGCLQADCGFCAAANDELRPGSCLTSNAGSASYCSDNMRSWFSHGCPSQYGWLALVGLAFYLMAFAPGMGPVPWTINSEIYSLQDRGMCGGIAATANWVSNFIVAQTFLSLTATFGTSVTFFLFSCITILAFLFVLVFVPETKGLSFQEVNAMWEAQAKSQNWLPFLGQVDLQEYSKVSAD</sequence>
<dbReference type="Gene3D" id="1.20.1250.20">
    <property type="entry name" value="MFS general substrate transporter like domains"/>
    <property type="match status" value="2"/>
</dbReference>
<feature type="transmembrane region" description="Helical" evidence="8">
    <location>
        <begin position="70"/>
        <end position="89"/>
    </location>
</feature>
<keyword evidence="11" id="KW-1185">Reference proteome</keyword>
<dbReference type="PROSITE" id="PS00217">
    <property type="entry name" value="SUGAR_TRANSPORT_2"/>
    <property type="match status" value="1"/>
</dbReference>
<dbReference type="InterPro" id="IPR005828">
    <property type="entry name" value="MFS_sugar_transport-like"/>
</dbReference>
<keyword evidence="4 8" id="KW-0812">Transmembrane</keyword>
<evidence type="ECO:0000256" key="5">
    <source>
        <dbReference type="ARBA" id="ARBA00022989"/>
    </source>
</evidence>
<feature type="transmembrane region" description="Helical" evidence="8">
    <location>
        <begin position="315"/>
        <end position="337"/>
    </location>
</feature>
<feature type="transmembrane region" description="Helical" evidence="8">
    <location>
        <begin position="344"/>
        <end position="366"/>
    </location>
</feature>
<evidence type="ECO:0000256" key="1">
    <source>
        <dbReference type="ARBA" id="ARBA00004141"/>
    </source>
</evidence>
<keyword evidence="6 8" id="KW-0472">Membrane</keyword>
<evidence type="ECO:0000256" key="8">
    <source>
        <dbReference type="SAM" id="Phobius"/>
    </source>
</evidence>
<keyword evidence="5 8" id="KW-1133">Transmembrane helix</keyword>
<organism evidence="10 11">
    <name type="scientific">Sphagnum troendelagicum</name>
    <dbReference type="NCBI Taxonomy" id="128251"/>
    <lineage>
        <taxon>Eukaryota</taxon>
        <taxon>Viridiplantae</taxon>
        <taxon>Streptophyta</taxon>
        <taxon>Embryophyta</taxon>
        <taxon>Bryophyta</taxon>
        <taxon>Sphagnophytina</taxon>
        <taxon>Sphagnopsida</taxon>
        <taxon>Sphagnales</taxon>
        <taxon>Sphagnaceae</taxon>
        <taxon>Sphagnum</taxon>
    </lineage>
</organism>